<evidence type="ECO:0000313" key="2">
    <source>
        <dbReference type="Proteomes" id="UP001060170"/>
    </source>
</evidence>
<protein>
    <submittedName>
        <fullName evidence="1">Uncharacterized protein</fullName>
    </submittedName>
</protein>
<reference evidence="2" key="1">
    <citation type="journal article" date="2018" name="BMC Genomics">
        <title>Genomic insights into host adaptation between the wheat stripe rust pathogen (Puccinia striiformis f. sp. tritici) and the barley stripe rust pathogen (Puccinia striiformis f. sp. hordei).</title>
        <authorList>
            <person name="Xia C."/>
            <person name="Wang M."/>
            <person name="Yin C."/>
            <person name="Cornejo O.E."/>
            <person name="Hulbert S.H."/>
            <person name="Chen X."/>
        </authorList>
    </citation>
    <scope>NUCLEOTIDE SEQUENCE [LARGE SCALE GENOMIC DNA]</scope>
    <source>
        <strain evidence="2">93-210</strain>
    </source>
</reference>
<keyword evidence="2" id="KW-1185">Reference proteome</keyword>
<proteinExistence type="predicted"/>
<accession>A0ACC0DNT4</accession>
<comment type="caution">
    <text evidence="1">The sequence shown here is derived from an EMBL/GenBank/DDBJ whole genome shotgun (WGS) entry which is preliminary data.</text>
</comment>
<reference evidence="1 2" key="3">
    <citation type="journal article" date="2022" name="Microbiol. Spectr.">
        <title>Folding features and dynamics of 3D genome architecture in plant fungal pathogens.</title>
        <authorList>
            <person name="Xia C."/>
        </authorList>
    </citation>
    <scope>NUCLEOTIDE SEQUENCE [LARGE SCALE GENOMIC DNA]</scope>
    <source>
        <strain evidence="1 2">93-210</strain>
    </source>
</reference>
<name>A0ACC0DNT4_9BASI</name>
<dbReference type="EMBL" id="CM045882">
    <property type="protein sequence ID" value="KAI7935496.1"/>
    <property type="molecule type" value="Genomic_DNA"/>
</dbReference>
<organism evidence="1 2">
    <name type="scientific">Puccinia striiformis f. sp. tritici</name>
    <dbReference type="NCBI Taxonomy" id="168172"/>
    <lineage>
        <taxon>Eukaryota</taxon>
        <taxon>Fungi</taxon>
        <taxon>Dikarya</taxon>
        <taxon>Basidiomycota</taxon>
        <taxon>Pucciniomycotina</taxon>
        <taxon>Pucciniomycetes</taxon>
        <taxon>Pucciniales</taxon>
        <taxon>Pucciniaceae</taxon>
        <taxon>Puccinia</taxon>
    </lineage>
</organism>
<reference evidence="2" key="2">
    <citation type="journal article" date="2018" name="Mol. Plant Microbe Interact.">
        <title>Genome sequence resources for the wheat stripe rust pathogen (Puccinia striiformis f. sp. tritici) and the barley stripe rust pathogen (Puccinia striiformis f. sp. hordei).</title>
        <authorList>
            <person name="Xia C."/>
            <person name="Wang M."/>
            <person name="Yin C."/>
            <person name="Cornejo O.E."/>
            <person name="Hulbert S.H."/>
            <person name="Chen X."/>
        </authorList>
    </citation>
    <scope>NUCLEOTIDE SEQUENCE [LARGE SCALE GENOMIC DNA]</scope>
    <source>
        <strain evidence="2">93-210</strain>
    </source>
</reference>
<evidence type="ECO:0000313" key="1">
    <source>
        <dbReference type="EMBL" id="KAI7935496.1"/>
    </source>
</evidence>
<dbReference type="Proteomes" id="UP001060170">
    <property type="component" value="Chromosome 18"/>
</dbReference>
<gene>
    <name evidence="1" type="ORF">MJO28_016367</name>
</gene>
<sequence>MIHDITAILILALFISPGGKFCAPASIDDVVNEGRETARSVKDMSVSPEIHPTTAQGQARKFWSTAPKLASYLQKLTKPTYLDNIQNAGKPHGQETIHLEALPGRLEHESLATVARENHILNGENGPGRYDDQGEQAVSPWSHEIVTESLASLDHFAAKKADWDSMIQSHAELEESFKSDIGPGTTQNDLNIMKSVSEGLTVCHNHLWYIYGPPTMPPRQSWFEKSASQGSNSISMATSAQTTEEEYRKSIWNLVPLLYEDSGLSVHLYHLRLSWNSCILQTINYLRRYKLMPVDMEQDLGNLLKRPDSLKWIAVETQDTFKYDRVHWNNFHSALSQVEFLENHPQLSQHSEIYKGLGKKEQDFVLFYRSKLMISDFYSGKYYKVPYDPTKLPTRTLHMNFLSKMEKILLRELEEDNTQPDRLDDILEVREELLEIRDFFIKPSPVPNMEDKPLSHVMRFSFLLQEIVQRKFGSDHLERLGLVEHEDIRLEFQRNFEFLKAVGQMELWRTLMLDYGWFLLINTKRHREVPRVVWQRRGSFLWGKLLGSAEVFQTLINREQGSDPAWDGIRHGYRYFYYTKVAWDKETRRFDMYHNKFLSSANWQRGDEATSLERFFLSG</sequence>